<gene>
    <name evidence="1" type="ORF">AVEN_73937_1</name>
</gene>
<sequence length="50" mass="5664">KGNTLEYTRKLRVRHGLSERVYKDGAWIRGSSDDPLGTALEFRPQCELGS</sequence>
<name>A0A4Y2JRV6_ARAVE</name>
<accession>A0A4Y2JRV6</accession>
<proteinExistence type="predicted"/>
<protein>
    <submittedName>
        <fullName evidence="1">Uncharacterized protein</fullName>
    </submittedName>
</protein>
<dbReference type="AlphaFoldDB" id="A0A4Y2JRV6"/>
<organism evidence="1 2">
    <name type="scientific">Araneus ventricosus</name>
    <name type="common">Orbweaver spider</name>
    <name type="synonym">Epeira ventricosa</name>
    <dbReference type="NCBI Taxonomy" id="182803"/>
    <lineage>
        <taxon>Eukaryota</taxon>
        <taxon>Metazoa</taxon>
        <taxon>Ecdysozoa</taxon>
        <taxon>Arthropoda</taxon>
        <taxon>Chelicerata</taxon>
        <taxon>Arachnida</taxon>
        <taxon>Araneae</taxon>
        <taxon>Araneomorphae</taxon>
        <taxon>Entelegynae</taxon>
        <taxon>Araneoidea</taxon>
        <taxon>Araneidae</taxon>
        <taxon>Araneus</taxon>
    </lineage>
</organism>
<feature type="non-terminal residue" evidence="1">
    <location>
        <position position="50"/>
    </location>
</feature>
<feature type="non-terminal residue" evidence="1">
    <location>
        <position position="1"/>
    </location>
</feature>
<dbReference type="EMBL" id="BGPR01003818">
    <property type="protein sequence ID" value="GBM92750.1"/>
    <property type="molecule type" value="Genomic_DNA"/>
</dbReference>
<comment type="caution">
    <text evidence="1">The sequence shown here is derived from an EMBL/GenBank/DDBJ whole genome shotgun (WGS) entry which is preliminary data.</text>
</comment>
<evidence type="ECO:0000313" key="1">
    <source>
        <dbReference type="EMBL" id="GBM92750.1"/>
    </source>
</evidence>
<keyword evidence="2" id="KW-1185">Reference proteome</keyword>
<dbReference type="Proteomes" id="UP000499080">
    <property type="component" value="Unassembled WGS sequence"/>
</dbReference>
<reference evidence="1 2" key="1">
    <citation type="journal article" date="2019" name="Sci. Rep.">
        <title>Orb-weaving spider Araneus ventricosus genome elucidates the spidroin gene catalogue.</title>
        <authorList>
            <person name="Kono N."/>
            <person name="Nakamura H."/>
            <person name="Ohtoshi R."/>
            <person name="Moran D.A.P."/>
            <person name="Shinohara A."/>
            <person name="Yoshida Y."/>
            <person name="Fujiwara M."/>
            <person name="Mori M."/>
            <person name="Tomita M."/>
            <person name="Arakawa K."/>
        </authorList>
    </citation>
    <scope>NUCLEOTIDE SEQUENCE [LARGE SCALE GENOMIC DNA]</scope>
</reference>
<evidence type="ECO:0000313" key="2">
    <source>
        <dbReference type="Proteomes" id="UP000499080"/>
    </source>
</evidence>